<dbReference type="InterPro" id="IPR013187">
    <property type="entry name" value="F-box-assoc_dom_typ3"/>
</dbReference>
<organism evidence="5 6">
    <name type="scientific">Penstemon davidsonii</name>
    <dbReference type="NCBI Taxonomy" id="160366"/>
    <lineage>
        <taxon>Eukaryota</taxon>
        <taxon>Viridiplantae</taxon>
        <taxon>Streptophyta</taxon>
        <taxon>Embryophyta</taxon>
        <taxon>Tracheophyta</taxon>
        <taxon>Spermatophyta</taxon>
        <taxon>Magnoliopsida</taxon>
        <taxon>eudicotyledons</taxon>
        <taxon>Gunneridae</taxon>
        <taxon>Pentapetalae</taxon>
        <taxon>asterids</taxon>
        <taxon>lamiids</taxon>
        <taxon>Lamiales</taxon>
        <taxon>Plantaginaceae</taxon>
        <taxon>Cheloneae</taxon>
        <taxon>Penstemon</taxon>
    </lineage>
</organism>
<dbReference type="EMBL" id="JAYDYQ010002533">
    <property type="protein sequence ID" value="KAK4485181.1"/>
    <property type="molecule type" value="Genomic_DNA"/>
</dbReference>
<evidence type="ECO:0000259" key="4">
    <source>
        <dbReference type="Pfam" id="PF08268"/>
    </source>
</evidence>
<dbReference type="SUPFAM" id="SSF50969">
    <property type="entry name" value="YVTN repeat-like/Quinoprotein amine dehydrogenase"/>
    <property type="match status" value="1"/>
</dbReference>
<dbReference type="PANTHER" id="PTHR31636">
    <property type="entry name" value="OSJNBA0084A10.13 PROTEIN-RELATED"/>
    <property type="match status" value="1"/>
</dbReference>
<sequence length="383" mass="44015">MYDFDNPEDEVKKIDPPVPCNWIHVHTCNGLICFSSEDNNTIIIWNPATHKHRQVAAVKGCYPYCLGFGYDHKTDDYKVVMLEKLIIIKEEDKCFIVHVYSLKTGLWRRAADTTNEIVGPYLSVYASGAIHWMDCSLEKKNRLVAFDLTTEKWLLRTMPPESRNNRLPDSMKSWALSNHQESLCASYAGDKHNLVDLWVMKYEQGIKSNSWRTNCWDLNPKLMIVVPLMYLKPILAISERKVAVSAAEALMDILEKRVSVSGEPLQRLGAYMLEGLRARLLSSGCIIYKKLKCKEPTSSELIMSYMHVLYQICPYYKFAYMSANVVIGEAMENENRIHVIDFQIAQGSQWVSLIQALSRRPPYIRITGVDDSHQLMLEVEDFS</sequence>
<keyword evidence="2" id="KW-0804">Transcription</keyword>
<dbReference type="NCBIfam" id="TIGR01640">
    <property type="entry name" value="F_box_assoc_1"/>
    <property type="match status" value="1"/>
</dbReference>
<dbReference type="Proteomes" id="UP001291926">
    <property type="component" value="Unassembled WGS sequence"/>
</dbReference>
<name>A0ABR0D8D8_9LAMI</name>
<comment type="caution">
    <text evidence="3">Lacks conserved residue(s) required for the propagation of feature annotation.</text>
</comment>
<reference evidence="5 6" key="1">
    <citation type="journal article" date="2023" name="bioRxiv">
        <title>Genome report: Whole genome sequence and annotation of Penstemon davidsonii.</title>
        <authorList>
            <person name="Ostevik K.L."/>
            <person name="Alabady M."/>
            <person name="Zhang M."/>
            <person name="Rausher M.D."/>
        </authorList>
    </citation>
    <scope>NUCLEOTIDE SEQUENCE [LARGE SCALE GENOMIC DNA]</scope>
    <source>
        <strain evidence="5">DNT005</strain>
        <tissue evidence="5">Whole leaf</tissue>
    </source>
</reference>
<dbReference type="InterPro" id="IPR011044">
    <property type="entry name" value="Quino_amine_DH_bsu"/>
</dbReference>
<protein>
    <recommendedName>
        <fullName evidence="4">F-box associated beta-propeller type 3 domain-containing protein</fullName>
    </recommendedName>
</protein>
<dbReference type="Pfam" id="PF03514">
    <property type="entry name" value="GRAS"/>
    <property type="match status" value="1"/>
</dbReference>
<dbReference type="PROSITE" id="PS50985">
    <property type="entry name" value="GRAS"/>
    <property type="match status" value="1"/>
</dbReference>
<evidence type="ECO:0000313" key="6">
    <source>
        <dbReference type="Proteomes" id="UP001291926"/>
    </source>
</evidence>
<evidence type="ECO:0000256" key="3">
    <source>
        <dbReference type="PROSITE-ProRule" id="PRU01191"/>
    </source>
</evidence>
<evidence type="ECO:0000256" key="1">
    <source>
        <dbReference type="ARBA" id="ARBA00023015"/>
    </source>
</evidence>
<keyword evidence="6" id="KW-1185">Reference proteome</keyword>
<accession>A0ABR0D8D8</accession>
<gene>
    <name evidence="5" type="ORF">RD792_007794</name>
</gene>
<dbReference type="InterPro" id="IPR017451">
    <property type="entry name" value="F-box-assoc_interact_dom"/>
</dbReference>
<dbReference type="InterPro" id="IPR005202">
    <property type="entry name" value="TF_GRAS"/>
</dbReference>
<feature type="short sequence motif" description="VHIID" evidence="3">
    <location>
        <begin position="337"/>
        <end position="341"/>
    </location>
</feature>
<comment type="similarity">
    <text evidence="3">Belongs to the GRAS family.</text>
</comment>
<proteinExistence type="inferred from homology"/>
<evidence type="ECO:0000256" key="2">
    <source>
        <dbReference type="ARBA" id="ARBA00023163"/>
    </source>
</evidence>
<evidence type="ECO:0000313" key="5">
    <source>
        <dbReference type="EMBL" id="KAK4485181.1"/>
    </source>
</evidence>
<feature type="domain" description="F-box associated beta-propeller type 3" evidence="4">
    <location>
        <begin position="12"/>
        <end position="220"/>
    </location>
</feature>
<dbReference type="Pfam" id="PF08268">
    <property type="entry name" value="FBA_3"/>
    <property type="match status" value="1"/>
</dbReference>
<comment type="caution">
    <text evidence="5">The sequence shown here is derived from an EMBL/GenBank/DDBJ whole genome shotgun (WGS) entry which is preliminary data.</text>
</comment>
<keyword evidence="1" id="KW-0805">Transcription regulation</keyword>